<feature type="domain" description="Tyr recombinase" evidence="7">
    <location>
        <begin position="6"/>
        <end position="187"/>
    </location>
</feature>
<keyword evidence="3" id="KW-0233">DNA recombination</keyword>
<evidence type="ECO:0000256" key="4">
    <source>
        <dbReference type="SAM" id="MobiDB-lite"/>
    </source>
</evidence>
<sequence length="753" mass="83193">MSLEEPDSTVLSREQYESLLDAAETYREALVVRLCGDVGLRPTELTALTIDDVEQVRIDPPRYLIRVPAVGDGDGRTAYLPTRIERELRRYARSNGLSPDDRIFSVTARRLQMLVSDVADRAGDLFDQPALTDASTSDLRQYFARRALVDHAVNPRVVKAAGGWRSFEALEPYLPEPADAEIVDAFDALERATGAGHGHGHGQRRGRSGTQPGSAVSDDSVVRLLLAASDRYALIRLDADGYVERWNRSAASMFGYRAGEIVGTHVSTFYTDEAVDDGVPERTLAASLEESGYEDDGWRVHEDGSRFRATEVISPLRDDQGRHRGFAVFVRDVSASHDELESVRSRRDELERRDAVARAYRSVTRSLFESTDHEEIETKTCTALTEGEAYAFAWIDRATLSDRQRAWRASSGIEPSEVDRLVPAEWRADEPPTDDGDAAVSVATDVSLPVERGPGERGDREDDGGVLARVPLVYGDTVYGTLSVATDGVSDFDADERRWLETIGQQVGYAIAAVRRRNLLLSDRVVELEIDCRDADSFFVDAARRLGCRFELDSLVPVSETTQLYYLRLEGASPADLFDLAADDPGIDDCRLVETDEDGWRVEFVVDGSSPALTLTEYGVTVLEAVTEDGVTTITAECAADADLRTIVAGLRSAFPDSELVGKREAERTVQTAREFQEGLEDRLTDRQEASLRAAYFGGYYDWPRESTAEEIADAMGISSPTLHNHLRKGQHELLRTFLDDPTGSGAEVAEQD</sequence>
<evidence type="ECO:0000256" key="1">
    <source>
        <dbReference type="ARBA" id="ARBA00023015"/>
    </source>
</evidence>
<proteinExistence type="predicted"/>
<dbReference type="Pfam" id="PF15915">
    <property type="entry name" value="BAT"/>
    <property type="match status" value="1"/>
</dbReference>
<dbReference type="AlphaFoldDB" id="A0A6B0VID5"/>
<dbReference type="NCBIfam" id="TIGR00229">
    <property type="entry name" value="sensory_box"/>
    <property type="match status" value="1"/>
</dbReference>
<reference evidence="8 9" key="1">
    <citation type="submission" date="2020-01" db="EMBL/GenBank/DDBJ databases">
        <title>Natronorubrum sp. JWXQ-INN 674 isolated from Inner Mongolia Autonomous Region of China.</title>
        <authorList>
            <person name="Xue Q."/>
        </authorList>
    </citation>
    <scope>NUCLEOTIDE SEQUENCE [LARGE SCALE GENOMIC DNA]</scope>
    <source>
        <strain evidence="8 9">JWXQ-INN-674</strain>
    </source>
</reference>
<dbReference type="InterPro" id="IPR031803">
    <property type="entry name" value="BAT_GAF/HTH-assoc"/>
</dbReference>
<dbReference type="Gene3D" id="1.10.443.10">
    <property type="entry name" value="Intergrase catalytic core"/>
    <property type="match status" value="1"/>
</dbReference>
<gene>
    <name evidence="8" type="ORF">GS429_03005</name>
</gene>
<dbReference type="Pfam" id="PF13426">
    <property type="entry name" value="PAS_9"/>
    <property type="match status" value="1"/>
</dbReference>
<dbReference type="GO" id="GO:0003677">
    <property type="term" value="F:DNA binding"/>
    <property type="evidence" value="ECO:0007669"/>
    <property type="project" value="InterPro"/>
</dbReference>
<dbReference type="InterPro" id="IPR000014">
    <property type="entry name" value="PAS"/>
</dbReference>
<feature type="region of interest" description="Disordered" evidence="4">
    <location>
        <begin position="193"/>
        <end position="215"/>
    </location>
</feature>
<dbReference type="Proteomes" id="UP000434101">
    <property type="component" value="Unassembled WGS sequence"/>
</dbReference>
<dbReference type="CDD" id="cd00130">
    <property type="entry name" value="PAS"/>
    <property type="match status" value="1"/>
</dbReference>
<evidence type="ECO:0000256" key="2">
    <source>
        <dbReference type="ARBA" id="ARBA00023163"/>
    </source>
</evidence>
<dbReference type="GO" id="GO:0006310">
    <property type="term" value="P:DNA recombination"/>
    <property type="evidence" value="ECO:0007669"/>
    <property type="project" value="UniProtKB-KW"/>
</dbReference>
<dbReference type="InterPro" id="IPR000700">
    <property type="entry name" value="PAS-assoc_C"/>
</dbReference>
<dbReference type="SUPFAM" id="SSF56349">
    <property type="entry name" value="DNA breaking-rejoining enzymes"/>
    <property type="match status" value="1"/>
</dbReference>
<keyword evidence="1" id="KW-0805">Transcription regulation</keyword>
<dbReference type="Pfam" id="PF13185">
    <property type="entry name" value="GAF_2"/>
    <property type="match status" value="1"/>
</dbReference>
<organism evidence="8 9">
    <name type="scientific">Natronorubrum halalkaliphilum</name>
    <dbReference type="NCBI Taxonomy" id="2691917"/>
    <lineage>
        <taxon>Archaea</taxon>
        <taxon>Methanobacteriati</taxon>
        <taxon>Methanobacteriota</taxon>
        <taxon>Stenosarchaea group</taxon>
        <taxon>Halobacteria</taxon>
        <taxon>Halobacteriales</taxon>
        <taxon>Natrialbaceae</taxon>
        <taxon>Natronorubrum</taxon>
    </lineage>
</organism>
<evidence type="ECO:0000313" key="9">
    <source>
        <dbReference type="Proteomes" id="UP000434101"/>
    </source>
</evidence>
<dbReference type="InterPro" id="IPR011010">
    <property type="entry name" value="DNA_brk_join_enz"/>
</dbReference>
<dbReference type="SUPFAM" id="SSF55785">
    <property type="entry name" value="PYP-like sensor domain (PAS domain)"/>
    <property type="match status" value="1"/>
</dbReference>
<dbReference type="InterPro" id="IPR002104">
    <property type="entry name" value="Integrase_catalytic"/>
</dbReference>
<comment type="caution">
    <text evidence="8">The sequence shown here is derived from an EMBL/GenBank/DDBJ whole genome shotgun (WGS) entry which is preliminary data.</text>
</comment>
<dbReference type="PANTHER" id="PTHR34236">
    <property type="entry name" value="DIMETHYL SULFOXIDE REDUCTASE TRANSCRIPTIONAL ACTIVATOR"/>
    <property type="match status" value="1"/>
</dbReference>
<keyword evidence="9" id="KW-1185">Reference proteome</keyword>
<evidence type="ECO:0000256" key="3">
    <source>
        <dbReference type="ARBA" id="ARBA00023172"/>
    </source>
</evidence>
<dbReference type="PANTHER" id="PTHR34236:SF1">
    <property type="entry name" value="DIMETHYL SULFOXIDE REDUCTASE TRANSCRIPTIONAL ACTIVATOR"/>
    <property type="match status" value="1"/>
</dbReference>
<evidence type="ECO:0000259" key="5">
    <source>
        <dbReference type="PROSITE" id="PS50112"/>
    </source>
</evidence>
<feature type="domain" description="PAC" evidence="6">
    <location>
        <begin position="293"/>
        <end position="345"/>
    </location>
</feature>
<protein>
    <submittedName>
        <fullName evidence="8">PAS domain S-box protein</fullName>
    </submittedName>
</protein>
<dbReference type="PROSITE" id="PS51898">
    <property type="entry name" value="TYR_RECOMBINASE"/>
    <property type="match status" value="1"/>
</dbReference>
<feature type="domain" description="PAS" evidence="5">
    <location>
        <begin position="218"/>
        <end position="263"/>
    </location>
</feature>
<dbReference type="InterPro" id="IPR007050">
    <property type="entry name" value="HTH_bacterioopsin"/>
</dbReference>
<dbReference type="EMBL" id="WUYX01000013">
    <property type="protein sequence ID" value="MXV61043.1"/>
    <property type="molecule type" value="Genomic_DNA"/>
</dbReference>
<feature type="compositionally biased region" description="Basic residues" evidence="4">
    <location>
        <begin position="198"/>
        <end position="207"/>
    </location>
</feature>
<dbReference type="PROSITE" id="PS50112">
    <property type="entry name" value="PAS"/>
    <property type="match status" value="1"/>
</dbReference>
<dbReference type="Gene3D" id="3.30.450.20">
    <property type="entry name" value="PAS domain"/>
    <property type="match status" value="1"/>
</dbReference>
<accession>A0A6B0VID5</accession>
<evidence type="ECO:0000313" key="8">
    <source>
        <dbReference type="EMBL" id="MXV61043.1"/>
    </source>
</evidence>
<evidence type="ECO:0000259" key="6">
    <source>
        <dbReference type="PROSITE" id="PS50113"/>
    </source>
</evidence>
<dbReference type="InterPro" id="IPR013762">
    <property type="entry name" value="Integrase-like_cat_sf"/>
</dbReference>
<dbReference type="PROSITE" id="PS50113">
    <property type="entry name" value="PAC"/>
    <property type="match status" value="1"/>
</dbReference>
<keyword evidence="2" id="KW-0804">Transcription</keyword>
<dbReference type="RefSeq" id="WP_160062568.1">
    <property type="nucleotide sequence ID" value="NZ_WUYX01000013.1"/>
</dbReference>
<dbReference type="InterPro" id="IPR003018">
    <property type="entry name" value="GAF"/>
</dbReference>
<evidence type="ECO:0000259" key="7">
    <source>
        <dbReference type="PROSITE" id="PS51898"/>
    </source>
</evidence>
<dbReference type="InterPro" id="IPR035965">
    <property type="entry name" value="PAS-like_dom_sf"/>
</dbReference>
<dbReference type="GO" id="GO:0015074">
    <property type="term" value="P:DNA integration"/>
    <property type="evidence" value="ECO:0007669"/>
    <property type="project" value="InterPro"/>
</dbReference>
<name>A0A6B0VID5_9EURY</name>
<dbReference type="Gene3D" id="3.30.450.40">
    <property type="match status" value="1"/>
</dbReference>
<dbReference type="SUPFAM" id="SSF55781">
    <property type="entry name" value="GAF domain-like"/>
    <property type="match status" value="1"/>
</dbReference>
<dbReference type="Pfam" id="PF00589">
    <property type="entry name" value="Phage_integrase"/>
    <property type="match status" value="1"/>
</dbReference>
<dbReference type="OrthoDB" id="234125at2157"/>
<dbReference type="InterPro" id="IPR029016">
    <property type="entry name" value="GAF-like_dom_sf"/>
</dbReference>
<dbReference type="Pfam" id="PF04967">
    <property type="entry name" value="HTH_10"/>
    <property type="match status" value="1"/>
</dbReference>